<name>A0AA36EUR1_OCTVU</name>
<proteinExistence type="predicted"/>
<reference evidence="2" key="1">
    <citation type="submission" date="2023-08" db="EMBL/GenBank/DDBJ databases">
        <authorList>
            <person name="Alioto T."/>
            <person name="Alioto T."/>
            <person name="Gomez Garrido J."/>
        </authorList>
    </citation>
    <scope>NUCLEOTIDE SEQUENCE</scope>
</reference>
<evidence type="ECO:0000256" key="1">
    <source>
        <dbReference type="SAM" id="MobiDB-lite"/>
    </source>
</evidence>
<sequence>MVGRPPDSSNKVCGPVDEGRRRKTSLADSFEATVATVNFIVPHDNVPSNGKRRLGLGLQKLFKPRFLGNDLVTLG</sequence>
<dbReference type="Proteomes" id="UP001162480">
    <property type="component" value="Chromosome 1"/>
</dbReference>
<keyword evidence="3" id="KW-1185">Reference proteome</keyword>
<evidence type="ECO:0000313" key="2">
    <source>
        <dbReference type="EMBL" id="CAI9714876.1"/>
    </source>
</evidence>
<dbReference type="EMBL" id="OX597814">
    <property type="protein sequence ID" value="CAI9714876.1"/>
    <property type="molecule type" value="Genomic_DNA"/>
</dbReference>
<protein>
    <submittedName>
        <fullName evidence="2">Uncharacterized protein</fullName>
    </submittedName>
</protein>
<feature type="region of interest" description="Disordered" evidence="1">
    <location>
        <begin position="1"/>
        <end position="20"/>
    </location>
</feature>
<organism evidence="2 3">
    <name type="scientific">Octopus vulgaris</name>
    <name type="common">Common octopus</name>
    <dbReference type="NCBI Taxonomy" id="6645"/>
    <lineage>
        <taxon>Eukaryota</taxon>
        <taxon>Metazoa</taxon>
        <taxon>Spiralia</taxon>
        <taxon>Lophotrochozoa</taxon>
        <taxon>Mollusca</taxon>
        <taxon>Cephalopoda</taxon>
        <taxon>Coleoidea</taxon>
        <taxon>Octopodiformes</taxon>
        <taxon>Octopoda</taxon>
        <taxon>Incirrata</taxon>
        <taxon>Octopodidae</taxon>
        <taxon>Octopus</taxon>
    </lineage>
</organism>
<accession>A0AA36EUR1</accession>
<gene>
    <name evidence="2" type="ORF">OCTVUL_1B015262</name>
</gene>
<evidence type="ECO:0000313" key="3">
    <source>
        <dbReference type="Proteomes" id="UP001162480"/>
    </source>
</evidence>
<dbReference type="AlphaFoldDB" id="A0AA36EUR1"/>